<feature type="compositionally biased region" description="Polar residues" evidence="1">
    <location>
        <begin position="58"/>
        <end position="74"/>
    </location>
</feature>
<dbReference type="AlphaFoldDB" id="A0AAU9J551"/>
<feature type="region of interest" description="Disordered" evidence="1">
    <location>
        <begin position="18"/>
        <end position="38"/>
    </location>
</feature>
<gene>
    <name evidence="2" type="ORF">BSTOLATCC_MIC27655</name>
</gene>
<keyword evidence="3" id="KW-1185">Reference proteome</keyword>
<accession>A0AAU9J551</accession>
<comment type="caution">
    <text evidence="2">The sequence shown here is derived from an EMBL/GenBank/DDBJ whole genome shotgun (WGS) entry which is preliminary data.</text>
</comment>
<organism evidence="2 3">
    <name type="scientific">Blepharisma stoltei</name>
    <dbReference type="NCBI Taxonomy" id="1481888"/>
    <lineage>
        <taxon>Eukaryota</taxon>
        <taxon>Sar</taxon>
        <taxon>Alveolata</taxon>
        <taxon>Ciliophora</taxon>
        <taxon>Postciliodesmatophora</taxon>
        <taxon>Heterotrichea</taxon>
        <taxon>Heterotrichida</taxon>
        <taxon>Blepharismidae</taxon>
        <taxon>Blepharisma</taxon>
    </lineage>
</organism>
<dbReference type="EMBL" id="CAJZBQ010000027">
    <property type="protein sequence ID" value="CAG9321084.1"/>
    <property type="molecule type" value="Genomic_DNA"/>
</dbReference>
<feature type="region of interest" description="Disordered" evidence="1">
    <location>
        <begin position="58"/>
        <end position="77"/>
    </location>
</feature>
<dbReference type="Proteomes" id="UP001162131">
    <property type="component" value="Unassembled WGS sequence"/>
</dbReference>
<sequence>MKSERQGLLPAIPLSYITVTDDPQQDSKEQVSTPKNPISLENIIDHGNISELHNIQSERTPKSTNYSGLTSRLPESSRKISRNEIERLLNEYQASFDYGRANLTVDCAGPRLGPGYYNIGLSTLGGTSFQFSTTCRFRRPESLGLYASQDKSKSATDILKHNKNMLQHKLSNRLYLSKIKSEVEAARICQAKRKKEFLLFQKKIEIQSKIEDKQRRLIMKVKRAQVSHIVKAWCILLIVASWNTEATYKIKYRKDLHARSQKVLKMLFIMCKSIGKFKILAQRARSNLAVKKLQILSKPIHIHLKHIKVAYKNRITDVFERTLMSDTLFQLMAWWRNRLIFIQRTWKHMHIEKKTSMIIRKTIWNKVEYKMHREQLVKMRKYSKDELHKPIEQKAILGNSTIPDEVKEFYIKMKLKERLNEFLVELEKYKHACKFITEKNRSEGIELEFPEKPVRNYVLLDHDFRHMIIQCIEKRSEWPRIMGDNEC</sequence>
<evidence type="ECO:0000313" key="3">
    <source>
        <dbReference type="Proteomes" id="UP001162131"/>
    </source>
</evidence>
<evidence type="ECO:0000313" key="2">
    <source>
        <dbReference type="EMBL" id="CAG9321084.1"/>
    </source>
</evidence>
<protein>
    <submittedName>
        <fullName evidence="2">Uncharacterized protein</fullName>
    </submittedName>
</protein>
<name>A0AAU9J551_9CILI</name>
<proteinExistence type="predicted"/>
<evidence type="ECO:0000256" key="1">
    <source>
        <dbReference type="SAM" id="MobiDB-lite"/>
    </source>
</evidence>
<reference evidence="2" key="1">
    <citation type="submission" date="2021-09" db="EMBL/GenBank/DDBJ databases">
        <authorList>
            <consortium name="AG Swart"/>
            <person name="Singh M."/>
            <person name="Singh A."/>
            <person name="Seah K."/>
            <person name="Emmerich C."/>
        </authorList>
    </citation>
    <scope>NUCLEOTIDE SEQUENCE</scope>
    <source>
        <strain evidence="2">ATCC30299</strain>
    </source>
</reference>